<evidence type="ECO:0000313" key="5">
    <source>
        <dbReference type="EMBL" id="KAK3279734.1"/>
    </source>
</evidence>
<evidence type="ECO:0000259" key="4">
    <source>
        <dbReference type="SMART" id="SM00093"/>
    </source>
</evidence>
<keyword evidence="6" id="KW-1185">Reference proteome</keyword>
<dbReference type="CDD" id="cd19588">
    <property type="entry name" value="serpin_miropin-like"/>
    <property type="match status" value="1"/>
</dbReference>
<dbReference type="Gene3D" id="3.30.497.10">
    <property type="entry name" value="Antithrombin, subunit I, domain 2"/>
    <property type="match status" value="1"/>
</dbReference>
<comment type="caution">
    <text evidence="5">The sequence shown here is derived from an EMBL/GenBank/DDBJ whole genome shotgun (WGS) entry which is preliminary data.</text>
</comment>
<dbReference type="AlphaFoldDB" id="A0AAE0GK45"/>
<reference evidence="5 6" key="1">
    <citation type="journal article" date="2015" name="Genome Biol. Evol.">
        <title>Comparative Genomics of a Bacterivorous Green Alga Reveals Evolutionary Causalities and Consequences of Phago-Mixotrophic Mode of Nutrition.</title>
        <authorList>
            <person name="Burns J.A."/>
            <person name="Paasch A."/>
            <person name="Narechania A."/>
            <person name="Kim E."/>
        </authorList>
    </citation>
    <scope>NUCLEOTIDE SEQUENCE [LARGE SCALE GENOMIC DNA]</scope>
    <source>
        <strain evidence="5 6">PLY_AMNH</strain>
    </source>
</reference>
<dbReference type="Proteomes" id="UP001190700">
    <property type="component" value="Unassembled WGS sequence"/>
</dbReference>
<protein>
    <recommendedName>
        <fullName evidence="4">Serpin domain-containing protein</fullName>
    </recommendedName>
</protein>
<dbReference type="Pfam" id="PF00079">
    <property type="entry name" value="Serpin"/>
    <property type="match status" value="1"/>
</dbReference>
<accession>A0AAE0GK45</accession>
<dbReference type="PANTHER" id="PTHR11461">
    <property type="entry name" value="SERINE PROTEASE INHIBITOR, SERPIN"/>
    <property type="match status" value="1"/>
</dbReference>
<evidence type="ECO:0000256" key="3">
    <source>
        <dbReference type="SAM" id="MobiDB-lite"/>
    </source>
</evidence>
<dbReference type="EMBL" id="LGRX02004696">
    <property type="protein sequence ID" value="KAK3279734.1"/>
    <property type="molecule type" value="Genomic_DNA"/>
</dbReference>
<evidence type="ECO:0000313" key="6">
    <source>
        <dbReference type="Proteomes" id="UP001190700"/>
    </source>
</evidence>
<feature type="domain" description="Serpin" evidence="4">
    <location>
        <begin position="15"/>
        <end position="379"/>
    </location>
</feature>
<dbReference type="SUPFAM" id="SSF56574">
    <property type="entry name" value="Serpins"/>
    <property type="match status" value="1"/>
</dbReference>
<dbReference type="InterPro" id="IPR023796">
    <property type="entry name" value="Serpin_dom"/>
</dbReference>
<evidence type="ECO:0000256" key="1">
    <source>
        <dbReference type="ARBA" id="ARBA00009500"/>
    </source>
</evidence>
<dbReference type="InterPro" id="IPR042178">
    <property type="entry name" value="Serpin_sf_1"/>
</dbReference>
<name>A0AAE0GK45_9CHLO</name>
<organism evidence="5 6">
    <name type="scientific">Cymbomonas tetramitiformis</name>
    <dbReference type="NCBI Taxonomy" id="36881"/>
    <lineage>
        <taxon>Eukaryota</taxon>
        <taxon>Viridiplantae</taxon>
        <taxon>Chlorophyta</taxon>
        <taxon>Pyramimonadophyceae</taxon>
        <taxon>Pyramimonadales</taxon>
        <taxon>Pyramimonadaceae</taxon>
        <taxon>Cymbomonas</taxon>
    </lineage>
</organism>
<feature type="region of interest" description="Disordered" evidence="3">
    <location>
        <begin position="382"/>
        <end position="425"/>
    </location>
</feature>
<dbReference type="InterPro" id="IPR042185">
    <property type="entry name" value="Serpin_sf_2"/>
</dbReference>
<dbReference type="InterPro" id="IPR036186">
    <property type="entry name" value="Serpin_sf"/>
</dbReference>
<dbReference type="Gene3D" id="2.30.39.10">
    <property type="entry name" value="Alpha-1-antitrypsin, domain 1"/>
    <property type="match status" value="1"/>
</dbReference>
<evidence type="ECO:0000256" key="2">
    <source>
        <dbReference type="RuleBase" id="RU000411"/>
    </source>
</evidence>
<proteinExistence type="inferred from homology"/>
<sequence>MGSIEITNSINSFALELLDKLVSSDEGNVVISPISVANAMAMAAAGATQGSTNAQELENVLRLPITSEKGANQLGKALVQMMSTDPKVQIVLANSQWTNGTILESFKEGIRRDYDAEVFQLPSTPDPINSWVKEKTDSLIEKIIDQIDPLVVAILVNAIYFKGEWQSQFDADETQIDSFYITPKQDIGVQMMHRTDKKMYYTRCDFGPEVGDVQVAELPYGTGEHFSAVILLPDAREGATSLLLKKLAAEPTLWDDCIGDLCPSHVELWLPRFKIEYGAKDLKDALRAMGITEAFTGSPEGAFQRMTPDSTVYVSAVYHKTILEVSEEGTKAAAVTAVVMKSRGMSPRHVIMSVERPFIFAIRNMQTGALMFIGRINEPNAGDESDISDCPGGTARSIDSPEVGVPPDKAEDEGTPPKGYLPEAVPQWIKEPLGEALGR</sequence>
<dbReference type="SMART" id="SM00093">
    <property type="entry name" value="SERPIN"/>
    <property type="match status" value="1"/>
</dbReference>
<dbReference type="InterPro" id="IPR000215">
    <property type="entry name" value="Serpin_fam"/>
</dbReference>
<dbReference type="PANTHER" id="PTHR11461:SF211">
    <property type="entry name" value="GH10112P-RELATED"/>
    <property type="match status" value="1"/>
</dbReference>
<gene>
    <name evidence="5" type="ORF">CYMTET_12390</name>
</gene>
<dbReference type="GO" id="GO:0004867">
    <property type="term" value="F:serine-type endopeptidase inhibitor activity"/>
    <property type="evidence" value="ECO:0007669"/>
    <property type="project" value="InterPro"/>
</dbReference>
<comment type="similarity">
    <text evidence="1 2">Belongs to the serpin family.</text>
</comment>
<dbReference type="GO" id="GO:0005615">
    <property type="term" value="C:extracellular space"/>
    <property type="evidence" value="ECO:0007669"/>
    <property type="project" value="InterPro"/>
</dbReference>